<name>A0A483MSL7_KLEPN</name>
<reference evidence="1" key="1">
    <citation type="submission" date="2019-01" db="EMBL/GenBank/DDBJ databases">
        <authorList>
            <person name="Lista F."/>
            <person name="Anselmo A."/>
        </authorList>
    </citation>
    <scope>NUCLEOTIDE SEQUENCE</scope>
    <source>
        <strain evidence="1">3S</strain>
    </source>
</reference>
<protein>
    <submittedName>
        <fullName evidence="1">Uncharacterized protein</fullName>
    </submittedName>
</protein>
<gene>
    <name evidence="1" type="ORF">ETF13_11925</name>
</gene>
<sequence length="176" mass="19005">MKPESIAAAVIMLLLIIGLTIAAGLGYRYSSASSRAETAESQVTLQARVIQIQADNIAAFQTISGDVQEKNRAVDAGTEEKTIEYRTILKREKTCDMPVPADVSGGLLEYTNSLRSSAVHAYTDGSDKPSTGTITSGELTYCQAVLWITPLLAAIEKANNQLAGIRQIEQKRQETK</sequence>
<evidence type="ECO:0000313" key="1">
    <source>
        <dbReference type="EMBL" id="TCX90617.1"/>
    </source>
</evidence>
<accession>A0A483MSL7</accession>
<dbReference type="RefSeq" id="WP_087761840.1">
    <property type="nucleotide sequence ID" value="NZ_CP069992.1"/>
</dbReference>
<proteinExistence type="predicted"/>
<dbReference type="EMBL" id="SDCT01000015">
    <property type="protein sequence ID" value="TCX90617.1"/>
    <property type="molecule type" value="Genomic_DNA"/>
</dbReference>
<dbReference type="AlphaFoldDB" id="A0A483MSL7"/>
<comment type="caution">
    <text evidence="1">The sequence shown here is derived from an EMBL/GenBank/DDBJ whole genome shotgun (WGS) entry which is preliminary data.</text>
</comment>
<organism evidence="1">
    <name type="scientific">Klebsiella pneumoniae</name>
    <dbReference type="NCBI Taxonomy" id="573"/>
    <lineage>
        <taxon>Bacteria</taxon>
        <taxon>Pseudomonadati</taxon>
        <taxon>Pseudomonadota</taxon>
        <taxon>Gammaproteobacteria</taxon>
        <taxon>Enterobacterales</taxon>
        <taxon>Enterobacteriaceae</taxon>
        <taxon>Klebsiella/Raoultella group</taxon>
        <taxon>Klebsiella</taxon>
        <taxon>Klebsiella pneumoniae complex</taxon>
    </lineage>
</organism>